<dbReference type="AlphaFoldDB" id="A0A164VHI3"/>
<proteinExistence type="predicted"/>
<organism evidence="1 2">
    <name type="scientific">Sistotremastrum niveocremeum HHB9708</name>
    <dbReference type="NCBI Taxonomy" id="1314777"/>
    <lineage>
        <taxon>Eukaryota</taxon>
        <taxon>Fungi</taxon>
        <taxon>Dikarya</taxon>
        <taxon>Basidiomycota</taxon>
        <taxon>Agaricomycotina</taxon>
        <taxon>Agaricomycetes</taxon>
        <taxon>Sistotremastrales</taxon>
        <taxon>Sistotremastraceae</taxon>
        <taxon>Sertulicium</taxon>
        <taxon>Sertulicium niveocremeum</taxon>
    </lineage>
</organism>
<gene>
    <name evidence="1" type="ORF">SISNIDRAFT_453888</name>
</gene>
<evidence type="ECO:0000313" key="2">
    <source>
        <dbReference type="Proteomes" id="UP000076722"/>
    </source>
</evidence>
<dbReference type="EMBL" id="KV419405">
    <property type="protein sequence ID" value="KZS94164.1"/>
    <property type="molecule type" value="Genomic_DNA"/>
</dbReference>
<name>A0A164VHI3_9AGAM</name>
<sequence>MVILRWVSPYTSMKGIYRPGDALLPFAALFNQQFTITDRAIREIELLLDREAEPPQWFETMLNPRVAVPEFG</sequence>
<evidence type="ECO:0000313" key="1">
    <source>
        <dbReference type="EMBL" id="KZS94164.1"/>
    </source>
</evidence>
<protein>
    <submittedName>
        <fullName evidence="1">Uncharacterized protein</fullName>
    </submittedName>
</protein>
<accession>A0A164VHI3</accession>
<keyword evidence="2" id="KW-1185">Reference proteome</keyword>
<dbReference type="Proteomes" id="UP000076722">
    <property type="component" value="Unassembled WGS sequence"/>
</dbReference>
<reference evidence="1 2" key="1">
    <citation type="journal article" date="2016" name="Mol. Biol. Evol.">
        <title>Comparative Genomics of Early-Diverging Mushroom-Forming Fungi Provides Insights into the Origins of Lignocellulose Decay Capabilities.</title>
        <authorList>
            <person name="Nagy L.G."/>
            <person name="Riley R."/>
            <person name="Tritt A."/>
            <person name="Adam C."/>
            <person name="Daum C."/>
            <person name="Floudas D."/>
            <person name="Sun H."/>
            <person name="Yadav J.S."/>
            <person name="Pangilinan J."/>
            <person name="Larsson K.H."/>
            <person name="Matsuura K."/>
            <person name="Barry K."/>
            <person name="Labutti K."/>
            <person name="Kuo R."/>
            <person name="Ohm R.A."/>
            <person name="Bhattacharya S.S."/>
            <person name="Shirouzu T."/>
            <person name="Yoshinaga Y."/>
            <person name="Martin F.M."/>
            <person name="Grigoriev I.V."/>
            <person name="Hibbett D.S."/>
        </authorList>
    </citation>
    <scope>NUCLEOTIDE SEQUENCE [LARGE SCALE GENOMIC DNA]</scope>
    <source>
        <strain evidence="1 2">HHB9708</strain>
    </source>
</reference>